<dbReference type="EMBL" id="MU004303">
    <property type="protein sequence ID" value="KAF2659953.1"/>
    <property type="molecule type" value="Genomic_DNA"/>
</dbReference>
<dbReference type="PANTHER" id="PTHR38790:SF9">
    <property type="entry name" value="F-BOX DOMAIN-CONTAINING PROTEIN"/>
    <property type="match status" value="1"/>
</dbReference>
<dbReference type="OrthoDB" id="3796204at2759"/>
<evidence type="ECO:0008006" key="3">
    <source>
        <dbReference type="Google" id="ProtNLM"/>
    </source>
</evidence>
<proteinExistence type="predicted"/>
<protein>
    <recommendedName>
        <fullName evidence="3">F-box domain-containing protein</fullName>
    </recommendedName>
</protein>
<name>A0A6A6TM04_9PLEO</name>
<evidence type="ECO:0000313" key="2">
    <source>
        <dbReference type="Proteomes" id="UP000799324"/>
    </source>
</evidence>
<organism evidence="1 2">
    <name type="scientific">Lophiostoma macrostomum CBS 122681</name>
    <dbReference type="NCBI Taxonomy" id="1314788"/>
    <lineage>
        <taxon>Eukaryota</taxon>
        <taxon>Fungi</taxon>
        <taxon>Dikarya</taxon>
        <taxon>Ascomycota</taxon>
        <taxon>Pezizomycotina</taxon>
        <taxon>Dothideomycetes</taxon>
        <taxon>Pleosporomycetidae</taxon>
        <taxon>Pleosporales</taxon>
        <taxon>Lophiostomataceae</taxon>
        <taxon>Lophiostoma</taxon>
    </lineage>
</organism>
<reference evidence="1" key="1">
    <citation type="journal article" date="2020" name="Stud. Mycol.">
        <title>101 Dothideomycetes genomes: a test case for predicting lifestyles and emergence of pathogens.</title>
        <authorList>
            <person name="Haridas S."/>
            <person name="Albert R."/>
            <person name="Binder M."/>
            <person name="Bloem J."/>
            <person name="Labutti K."/>
            <person name="Salamov A."/>
            <person name="Andreopoulos B."/>
            <person name="Baker S."/>
            <person name="Barry K."/>
            <person name="Bills G."/>
            <person name="Bluhm B."/>
            <person name="Cannon C."/>
            <person name="Castanera R."/>
            <person name="Culley D."/>
            <person name="Daum C."/>
            <person name="Ezra D."/>
            <person name="Gonzalez J."/>
            <person name="Henrissat B."/>
            <person name="Kuo A."/>
            <person name="Liang C."/>
            <person name="Lipzen A."/>
            <person name="Lutzoni F."/>
            <person name="Magnuson J."/>
            <person name="Mondo S."/>
            <person name="Nolan M."/>
            <person name="Ohm R."/>
            <person name="Pangilinan J."/>
            <person name="Park H.-J."/>
            <person name="Ramirez L."/>
            <person name="Alfaro M."/>
            <person name="Sun H."/>
            <person name="Tritt A."/>
            <person name="Yoshinaga Y."/>
            <person name="Zwiers L.-H."/>
            <person name="Turgeon B."/>
            <person name="Goodwin S."/>
            <person name="Spatafora J."/>
            <person name="Crous P."/>
            <person name="Grigoriev I."/>
        </authorList>
    </citation>
    <scope>NUCLEOTIDE SEQUENCE</scope>
    <source>
        <strain evidence="1">CBS 122681</strain>
    </source>
</reference>
<gene>
    <name evidence="1" type="ORF">K491DRAFT_775195</name>
</gene>
<accession>A0A6A6TM04</accession>
<evidence type="ECO:0000313" key="1">
    <source>
        <dbReference type="EMBL" id="KAF2659953.1"/>
    </source>
</evidence>
<keyword evidence="2" id="KW-1185">Reference proteome</keyword>
<dbReference type="PANTHER" id="PTHR38790">
    <property type="entry name" value="2EXR DOMAIN-CONTAINING PROTEIN-RELATED"/>
    <property type="match status" value="1"/>
</dbReference>
<dbReference type="AlphaFoldDB" id="A0A6A6TM04"/>
<dbReference type="Proteomes" id="UP000799324">
    <property type="component" value="Unassembled WGS sequence"/>
</dbReference>
<sequence>MNKKRFNFMGLPPELRIIVYEYILGPNIYPRCQSEGYPSSRFQMAPVVLGISGHVLSNATKHESLSIRRHDRTLVGKRNLAILRVCRLIYEEALNAGWTGTRKCFFDIRRLQLVLIAFHGTGGPIGNARNLNWVGRIGLDFKDDDFFRLFGITLRPNTRYDSSCDIGPSLKSLPSLVDLQLHFKKYADVSGELWNSSSVCQRTYVDWVLTLAYPYIHPFQRVTIIGDVRKSSKVLWTYLLQGGSEGKTNGCNNDTELAAILQMTNPSSSAKCSCKVDCSECWKLHRKYGVGFDESDDGLEVYVRLSEQKRSDATTLAVRPGLSYSNVLKGNSGRA</sequence>